<reference evidence="3 4" key="1">
    <citation type="journal article" date="2018" name="Nat. Biotechnol.">
        <title>A standardized bacterial taxonomy based on genome phylogeny substantially revises the tree of life.</title>
        <authorList>
            <person name="Parks D.H."/>
            <person name="Chuvochina M."/>
            <person name="Waite D.W."/>
            <person name="Rinke C."/>
            <person name="Skarshewski A."/>
            <person name="Chaumeil P.A."/>
            <person name="Hugenholtz P."/>
        </authorList>
    </citation>
    <scope>NUCLEOTIDE SEQUENCE [LARGE SCALE GENOMIC DNA]</scope>
    <source>
        <strain evidence="3">UBA9375</strain>
    </source>
</reference>
<proteinExistence type="predicted"/>
<gene>
    <name evidence="3" type="ORF">DIT97_27585</name>
</gene>
<dbReference type="PROSITE" id="PS51318">
    <property type="entry name" value="TAT"/>
    <property type="match status" value="1"/>
</dbReference>
<dbReference type="InterPro" id="IPR006311">
    <property type="entry name" value="TAT_signal"/>
</dbReference>
<accession>A0A3D3RCR7</accession>
<dbReference type="Proteomes" id="UP000263642">
    <property type="component" value="Unassembled WGS sequence"/>
</dbReference>
<dbReference type="GO" id="GO:0000166">
    <property type="term" value="F:nucleotide binding"/>
    <property type="evidence" value="ECO:0007669"/>
    <property type="project" value="InterPro"/>
</dbReference>
<feature type="domain" description="Gfo/Idh/MocA-like oxidoreductase bacterial type C-terminal" evidence="2">
    <location>
        <begin position="198"/>
        <end position="278"/>
    </location>
</feature>
<organism evidence="3 4">
    <name type="scientific">Gimesia maris</name>
    <dbReference type="NCBI Taxonomy" id="122"/>
    <lineage>
        <taxon>Bacteria</taxon>
        <taxon>Pseudomonadati</taxon>
        <taxon>Planctomycetota</taxon>
        <taxon>Planctomycetia</taxon>
        <taxon>Planctomycetales</taxon>
        <taxon>Planctomycetaceae</taxon>
        <taxon>Gimesia</taxon>
    </lineage>
</organism>
<dbReference type="SUPFAM" id="SSF51735">
    <property type="entry name" value="NAD(P)-binding Rossmann-fold domains"/>
    <property type="match status" value="1"/>
</dbReference>
<dbReference type="Pfam" id="PF01408">
    <property type="entry name" value="GFO_IDH_MocA"/>
    <property type="match status" value="1"/>
</dbReference>
<dbReference type="InterPro" id="IPR000683">
    <property type="entry name" value="Gfo/Idh/MocA-like_OxRdtase_N"/>
</dbReference>
<feature type="domain" description="Gfo/Idh/MocA-like oxidoreductase N-terminal" evidence="1">
    <location>
        <begin position="39"/>
        <end position="155"/>
    </location>
</feature>
<dbReference type="SUPFAM" id="SSF55347">
    <property type="entry name" value="Glyceraldehyde-3-phosphate dehydrogenase-like, C-terminal domain"/>
    <property type="match status" value="1"/>
</dbReference>
<dbReference type="InterPro" id="IPR036291">
    <property type="entry name" value="NAD(P)-bd_dom_sf"/>
</dbReference>
<evidence type="ECO:0000259" key="1">
    <source>
        <dbReference type="Pfam" id="PF01408"/>
    </source>
</evidence>
<comment type="caution">
    <text evidence="3">The sequence shown here is derived from an EMBL/GenBank/DDBJ whole genome shotgun (WGS) entry which is preliminary data.</text>
</comment>
<evidence type="ECO:0000313" key="3">
    <source>
        <dbReference type="EMBL" id="HCO26589.1"/>
    </source>
</evidence>
<dbReference type="Gene3D" id="3.30.360.10">
    <property type="entry name" value="Dihydrodipicolinate Reductase, domain 2"/>
    <property type="match status" value="1"/>
</dbReference>
<dbReference type="EMBL" id="DQAY01000163">
    <property type="protein sequence ID" value="HCO26589.1"/>
    <property type="molecule type" value="Genomic_DNA"/>
</dbReference>
<dbReference type="Gene3D" id="3.40.50.720">
    <property type="entry name" value="NAD(P)-binding Rossmann-like Domain"/>
    <property type="match status" value="1"/>
</dbReference>
<dbReference type="PANTHER" id="PTHR43818:SF10">
    <property type="entry name" value="NADH-DEPENDENT DEHYDROGENASE-RELATED"/>
    <property type="match status" value="1"/>
</dbReference>
<dbReference type="InterPro" id="IPR050463">
    <property type="entry name" value="Gfo/Idh/MocA_oxidrdct_glycsds"/>
</dbReference>
<protein>
    <submittedName>
        <fullName evidence="3">NADH-dependent dehydrogenase</fullName>
    </submittedName>
</protein>
<dbReference type="PANTHER" id="PTHR43818">
    <property type="entry name" value="BCDNA.GH03377"/>
    <property type="match status" value="1"/>
</dbReference>
<dbReference type="InterPro" id="IPR043906">
    <property type="entry name" value="Gfo/Idh/MocA_OxRdtase_bact_C"/>
</dbReference>
<sequence length="441" mass="48556">MTAPRITRREALQTTAALGAGLWLGTSTQQTRAAANDKLNVAVIGIGGRGVANLNGVGKTENIVALCDVDDKRAGKAYERFPKAKKYADYRRMLDDMENKIDAVVVSTPDHTHFHPSMIAMTMGKHLYCEKPMAHSVWEVREMTKLAAKNNLATQLGMQRHALANMHRAVELIKSGTIGDVSEVYSWISSTRGMPAQPVKTVPVPETLDWDLWIGPAKFRPYAVNSKGEGTLAPYNWRFWWDYGTGETGNWGCHILDIPYWALDLKYPTRVDASGPKIDAERTPTEMLTSFDFPANDKRGPVKLHWSQEKNGPAILKEKGLSLKGANTLFVGSKGMLLTGFGSLKLFPGDSFEGFKSPKATIPDSPGFYKEWTDACKGEGPATCNFDYSGPLSETVLLGNTAYRAGGGFDWNADTLTATGIESVKPFLQSEFRKGWEEFTS</sequence>
<evidence type="ECO:0000313" key="4">
    <source>
        <dbReference type="Proteomes" id="UP000263642"/>
    </source>
</evidence>
<name>A0A3D3RCR7_9PLAN</name>
<dbReference type="Pfam" id="PF19051">
    <property type="entry name" value="GFO_IDH_MocA_C2"/>
    <property type="match status" value="1"/>
</dbReference>
<evidence type="ECO:0000259" key="2">
    <source>
        <dbReference type="Pfam" id="PF19051"/>
    </source>
</evidence>
<dbReference type="AlphaFoldDB" id="A0A3D3RCR7"/>